<comment type="caution">
    <text evidence="2">The sequence shown here is derived from an EMBL/GenBank/DDBJ whole genome shotgun (WGS) entry which is preliminary data.</text>
</comment>
<organism evidence="2 3">
    <name type="scientific">Eubacterium multiforme</name>
    <dbReference type="NCBI Taxonomy" id="83339"/>
    <lineage>
        <taxon>Bacteria</taxon>
        <taxon>Bacillati</taxon>
        <taxon>Bacillota</taxon>
        <taxon>Clostridia</taxon>
        <taxon>Eubacteriales</taxon>
        <taxon>Eubacteriaceae</taxon>
        <taxon>Eubacterium</taxon>
    </lineage>
</organism>
<dbReference type="RefSeq" id="WP_307484385.1">
    <property type="nucleotide sequence ID" value="NZ_JAUSUF010000002.1"/>
</dbReference>
<evidence type="ECO:0000256" key="1">
    <source>
        <dbReference type="SAM" id="Coils"/>
    </source>
</evidence>
<sequence>MNKNIVRIKELEENIKEKDKKIEYLSTIINGLMKDLEVLEVKGLEAMEELERDKKLYKDKYNLLADVTEKAINEEIGKLKKENKKLKIENRQFVMEKIDREIKLSIKPEIIIV</sequence>
<protein>
    <submittedName>
        <fullName evidence="2">Chaperonin cofactor prefoldin</fullName>
    </submittedName>
</protein>
<dbReference type="EMBL" id="JAUSUF010000002">
    <property type="protein sequence ID" value="MDQ0149229.1"/>
    <property type="molecule type" value="Genomic_DNA"/>
</dbReference>
<reference evidence="2 3" key="1">
    <citation type="submission" date="2023-07" db="EMBL/GenBank/DDBJ databases">
        <title>Genomic Encyclopedia of Type Strains, Phase IV (KMG-IV): sequencing the most valuable type-strain genomes for metagenomic binning, comparative biology and taxonomic classification.</title>
        <authorList>
            <person name="Goeker M."/>
        </authorList>
    </citation>
    <scope>NUCLEOTIDE SEQUENCE [LARGE SCALE GENOMIC DNA]</scope>
    <source>
        <strain evidence="2 3">DSM 20694</strain>
    </source>
</reference>
<feature type="coiled-coil region" evidence="1">
    <location>
        <begin position="1"/>
        <end position="96"/>
    </location>
</feature>
<keyword evidence="1" id="KW-0175">Coiled coil</keyword>
<gene>
    <name evidence="2" type="ORF">J2S18_001159</name>
</gene>
<accession>A0ABT9USE8</accession>
<proteinExistence type="predicted"/>
<name>A0ABT9USE8_9FIRM</name>
<dbReference type="Proteomes" id="UP001228504">
    <property type="component" value="Unassembled WGS sequence"/>
</dbReference>
<evidence type="ECO:0000313" key="2">
    <source>
        <dbReference type="EMBL" id="MDQ0149229.1"/>
    </source>
</evidence>
<evidence type="ECO:0000313" key="3">
    <source>
        <dbReference type="Proteomes" id="UP001228504"/>
    </source>
</evidence>
<keyword evidence="3" id="KW-1185">Reference proteome</keyword>